<reference evidence="2 3" key="1">
    <citation type="journal article" date="2011" name="Science">
        <title>The Selaginella genome identifies genetic changes associated with the evolution of vascular plants.</title>
        <authorList>
            <person name="Banks J.A."/>
            <person name="Nishiyama T."/>
            <person name="Hasebe M."/>
            <person name="Bowman J.L."/>
            <person name="Gribskov M."/>
            <person name="dePamphilis C."/>
            <person name="Albert V.A."/>
            <person name="Aono N."/>
            <person name="Aoyama T."/>
            <person name="Ambrose B.A."/>
            <person name="Ashton N.W."/>
            <person name="Axtell M.J."/>
            <person name="Barker E."/>
            <person name="Barker M.S."/>
            <person name="Bennetzen J.L."/>
            <person name="Bonawitz N.D."/>
            <person name="Chapple C."/>
            <person name="Cheng C."/>
            <person name="Correa L.G."/>
            <person name="Dacre M."/>
            <person name="DeBarry J."/>
            <person name="Dreyer I."/>
            <person name="Elias M."/>
            <person name="Engstrom E.M."/>
            <person name="Estelle M."/>
            <person name="Feng L."/>
            <person name="Finet C."/>
            <person name="Floyd S.K."/>
            <person name="Frommer W.B."/>
            <person name="Fujita T."/>
            <person name="Gramzow L."/>
            <person name="Gutensohn M."/>
            <person name="Harholt J."/>
            <person name="Hattori M."/>
            <person name="Heyl A."/>
            <person name="Hirai T."/>
            <person name="Hiwatashi Y."/>
            <person name="Ishikawa M."/>
            <person name="Iwata M."/>
            <person name="Karol K.G."/>
            <person name="Koehler B."/>
            <person name="Kolukisaoglu U."/>
            <person name="Kubo M."/>
            <person name="Kurata T."/>
            <person name="Lalonde S."/>
            <person name="Li K."/>
            <person name="Li Y."/>
            <person name="Litt A."/>
            <person name="Lyons E."/>
            <person name="Manning G."/>
            <person name="Maruyama T."/>
            <person name="Michael T.P."/>
            <person name="Mikami K."/>
            <person name="Miyazaki S."/>
            <person name="Morinaga S."/>
            <person name="Murata T."/>
            <person name="Mueller-Roeber B."/>
            <person name="Nelson D.R."/>
            <person name="Obara M."/>
            <person name="Oguri Y."/>
            <person name="Olmstead R.G."/>
            <person name="Onodera N."/>
            <person name="Petersen B.L."/>
            <person name="Pils B."/>
            <person name="Prigge M."/>
            <person name="Rensing S.A."/>
            <person name="Riano-Pachon D.M."/>
            <person name="Roberts A.W."/>
            <person name="Sato Y."/>
            <person name="Scheller H.V."/>
            <person name="Schulz B."/>
            <person name="Schulz C."/>
            <person name="Shakirov E.V."/>
            <person name="Shibagaki N."/>
            <person name="Shinohara N."/>
            <person name="Shippen D.E."/>
            <person name="Soerensen I."/>
            <person name="Sotooka R."/>
            <person name="Sugimoto N."/>
            <person name="Sugita M."/>
            <person name="Sumikawa N."/>
            <person name="Tanurdzic M."/>
            <person name="Theissen G."/>
            <person name="Ulvskov P."/>
            <person name="Wakazuki S."/>
            <person name="Weng J.K."/>
            <person name="Willats W.W."/>
            <person name="Wipf D."/>
            <person name="Wolf P.G."/>
            <person name="Yang L."/>
            <person name="Zimmer A.D."/>
            <person name="Zhu Q."/>
            <person name="Mitros T."/>
            <person name="Hellsten U."/>
            <person name="Loque D."/>
            <person name="Otillar R."/>
            <person name="Salamov A."/>
            <person name="Schmutz J."/>
            <person name="Shapiro H."/>
            <person name="Lindquist E."/>
            <person name="Lucas S."/>
            <person name="Rokhsar D."/>
            <person name="Grigoriev I.V."/>
        </authorList>
    </citation>
    <scope>NUCLEOTIDE SEQUENCE [LARGE SCALE GENOMIC DNA]</scope>
</reference>
<name>D8T920_SELML</name>
<keyword evidence="3" id="KW-1185">Reference proteome</keyword>
<accession>D8T920</accession>
<dbReference type="EMBL" id="GL377693">
    <property type="protein sequence ID" value="EFJ06855.1"/>
    <property type="molecule type" value="Genomic_DNA"/>
</dbReference>
<evidence type="ECO:0000256" key="1">
    <source>
        <dbReference type="SAM" id="MobiDB-lite"/>
    </source>
</evidence>
<evidence type="ECO:0000313" key="2">
    <source>
        <dbReference type="EMBL" id="EFJ06855.1"/>
    </source>
</evidence>
<gene>
    <name evidence="2" type="ORF">SELMODRAFT_430327</name>
</gene>
<dbReference type="Proteomes" id="UP000001514">
    <property type="component" value="Unassembled WGS sequence"/>
</dbReference>
<proteinExistence type="predicted"/>
<feature type="region of interest" description="Disordered" evidence="1">
    <location>
        <begin position="48"/>
        <end position="74"/>
    </location>
</feature>
<organism evidence="3">
    <name type="scientific">Selaginella moellendorffii</name>
    <name type="common">Spikemoss</name>
    <dbReference type="NCBI Taxonomy" id="88036"/>
    <lineage>
        <taxon>Eukaryota</taxon>
        <taxon>Viridiplantae</taxon>
        <taxon>Streptophyta</taxon>
        <taxon>Embryophyta</taxon>
        <taxon>Tracheophyta</taxon>
        <taxon>Lycopodiopsida</taxon>
        <taxon>Selaginellales</taxon>
        <taxon>Selaginellaceae</taxon>
        <taxon>Selaginella</taxon>
    </lineage>
</organism>
<evidence type="ECO:0000313" key="3">
    <source>
        <dbReference type="Proteomes" id="UP000001514"/>
    </source>
</evidence>
<protein>
    <submittedName>
        <fullName evidence="2">Uncharacterized protein</fullName>
    </submittedName>
</protein>
<sequence length="243" mass="27108">MMPLVGSFSSSKVHAPENDNHLTNAEAFFNRRIIQFVKKRVALMEKDDQDITANRSNGGIKPGEGPKTSYQKPQPAFVPYPTPLTPEEVLGTALDNDPKRLKAPAYYNKVVFVSPFAKLCSMISENRIDAFQTYAGNKSTSIRLRRCIWQIDVLCSEMQRGLGVKGEEAMMDGATTGTTSQTMRGFTLSSTTRIKVLKAGTTTRIKFCVFKALRGISILQRYKPCSLYMDSHTGQPYMVLFSL</sequence>
<dbReference type="InParanoid" id="D8T920"/>
<dbReference type="KEGG" id="smo:SELMODRAFT_430327"/>
<dbReference type="AlphaFoldDB" id="D8T920"/>
<dbReference type="Gramene" id="EFJ06855">
    <property type="protein sequence ID" value="EFJ06855"/>
    <property type="gene ID" value="SELMODRAFT_430327"/>
</dbReference>
<dbReference type="STRING" id="88036.D8T920"/>
<dbReference type="HOGENOM" id="CLU_106491_0_0_1"/>